<feature type="transmembrane region" description="Helical" evidence="5">
    <location>
        <begin position="232"/>
        <end position="250"/>
    </location>
</feature>
<feature type="transmembrane region" description="Helical" evidence="5">
    <location>
        <begin position="7"/>
        <end position="26"/>
    </location>
</feature>
<dbReference type="Pfam" id="PF04932">
    <property type="entry name" value="Wzy_C"/>
    <property type="match status" value="1"/>
</dbReference>
<organism evidence="7 8">
    <name type="scientific">Roseomonas fluvialis</name>
    <dbReference type="NCBI Taxonomy" id="1750527"/>
    <lineage>
        <taxon>Bacteria</taxon>
        <taxon>Pseudomonadati</taxon>
        <taxon>Pseudomonadota</taxon>
        <taxon>Alphaproteobacteria</taxon>
        <taxon>Acetobacterales</taxon>
        <taxon>Roseomonadaceae</taxon>
        <taxon>Roseomonas</taxon>
    </lineage>
</organism>
<evidence type="ECO:0000313" key="7">
    <source>
        <dbReference type="EMBL" id="BDG71525.1"/>
    </source>
</evidence>
<name>A0ABM7Y182_9PROT</name>
<dbReference type="EMBL" id="AP025637">
    <property type="protein sequence ID" value="BDG71525.1"/>
    <property type="molecule type" value="Genomic_DNA"/>
</dbReference>
<reference evidence="7 8" key="1">
    <citation type="journal article" date="2016" name="Microbes Environ.">
        <title>Phylogenetically diverse aerobic anoxygenic phototrophic bacteria isolated from epilithic biofilms in Tama river, Japan.</title>
        <authorList>
            <person name="Hirose S."/>
            <person name="Matsuura K."/>
            <person name="Haruta S."/>
        </authorList>
    </citation>
    <scope>NUCLEOTIDE SEQUENCE [LARGE SCALE GENOMIC DNA]</scope>
    <source>
        <strain evidence="7 8">S08</strain>
    </source>
</reference>
<feature type="transmembrane region" description="Helical" evidence="5">
    <location>
        <begin position="32"/>
        <end position="49"/>
    </location>
</feature>
<feature type="transmembrane region" description="Helical" evidence="5">
    <location>
        <begin position="116"/>
        <end position="135"/>
    </location>
</feature>
<proteinExistence type="predicted"/>
<feature type="domain" description="O-antigen ligase-related" evidence="6">
    <location>
        <begin position="194"/>
        <end position="346"/>
    </location>
</feature>
<keyword evidence="4 5" id="KW-0472">Membrane</keyword>
<evidence type="ECO:0000259" key="6">
    <source>
        <dbReference type="Pfam" id="PF04932"/>
    </source>
</evidence>
<evidence type="ECO:0000256" key="1">
    <source>
        <dbReference type="ARBA" id="ARBA00004141"/>
    </source>
</evidence>
<keyword evidence="3 5" id="KW-1133">Transmembrane helix</keyword>
<accession>A0ABM7Y182</accession>
<evidence type="ECO:0000256" key="4">
    <source>
        <dbReference type="ARBA" id="ARBA00023136"/>
    </source>
</evidence>
<evidence type="ECO:0000313" key="8">
    <source>
        <dbReference type="Proteomes" id="UP000831327"/>
    </source>
</evidence>
<dbReference type="PANTHER" id="PTHR37422:SF13">
    <property type="entry name" value="LIPOPOLYSACCHARIDE BIOSYNTHESIS PROTEIN PA4999-RELATED"/>
    <property type="match status" value="1"/>
</dbReference>
<comment type="subcellular location">
    <subcellularLocation>
        <location evidence="1">Membrane</location>
        <topology evidence="1">Multi-pass membrane protein</topology>
    </subcellularLocation>
</comment>
<feature type="transmembrane region" description="Helical" evidence="5">
    <location>
        <begin position="61"/>
        <end position="80"/>
    </location>
</feature>
<keyword evidence="8" id="KW-1185">Reference proteome</keyword>
<feature type="transmembrane region" description="Helical" evidence="5">
    <location>
        <begin position="155"/>
        <end position="175"/>
    </location>
</feature>
<feature type="transmembrane region" description="Helical" evidence="5">
    <location>
        <begin position="332"/>
        <end position="353"/>
    </location>
</feature>
<feature type="transmembrane region" description="Helical" evidence="5">
    <location>
        <begin position="365"/>
        <end position="381"/>
    </location>
</feature>
<dbReference type="Proteomes" id="UP000831327">
    <property type="component" value="Chromosome"/>
</dbReference>
<dbReference type="InterPro" id="IPR051533">
    <property type="entry name" value="WaaL-like"/>
</dbReference>
<evidence type="ECO:0000256" key="5">
    <source>
        <dbReference type="SAM" id="Phobius"/>
    </source>
</evidence>
<dbReference type="InterPro" id="IPR007016">
    <property type="entry name" value="O-antigen_ligase-rel_domated"/>
</dbReference>
<evidence type="ECO:0000256" key="3">
    <source>
        <dbReference type="ARBA" id="ARBA00022989"/>
    </source>
</evidence>
<dbReference type="PANTHER" id="PTHR37422">
    <property type="entry name" value="TEICHURONIC ACID BIOSYNTHESIS PROTEIN TUAE"/>
    <property type="match status" value="1"/>
</dbReference>
<sequence>METARVTFTSPALPLAVALLVAPLAVVLQSKAMAPIGLVALALCVVAHIRMTRVLPWPRGAALWLAVALGAWGMASAVWAAEPGRALTTGASVAAMALLAGGAAQALHASDDTTRSALTLCIAIGLCIGLAAAAIDAVTGNAIRAAVRGLAEAPATLAFGLKPAASVMALLLPLAFALPWPALLRALLLLGGAGVLVALPGDTAKLAALLGLAVGTATIAAPRLVPRLVGAGLAAAILAMPMFVAAIPSLPVERLPITALHRMLIWDFTADRIAERPIIGWGLEASRTVPGGRDAPPAAQLDRMRVTDTEHRRWFGMPSIQVLPLHPHNGALQIWLELGAIGALIAAALAWCLGTAATRSPCPPAAAGALASAAVTAMLSFGVWQAWWVVAMLLAAAVCAGLVRCRGEGSALPEPHPPRA</sequence>
<feature type="transmembrane region" description="Helical" evidence="5">
    <location>
        <begin position="86"/>
        <end position="104"/>
    </location>
</feature>
<keyword evidence="2 5" id="KW-0812">Transmembrane</keyword>
<evidence type="ECO:0000256" key="2">
    <source>
        <dbReference type="ARBA" id="ARBA00022692"/>
    </source>
</evidence>
<protein>
    <recommendedName>
        <fullName evidence="6">O-antigen ligase-related domain-containing protein</fullName>
    </recommendedName>
</protein>
<gene>
    <name evidence="7" type="ORF">Rmf_14540</name>
</gene>